<comment type="caution">
    <text evidence="2">The sequence shown here is derived from an EMBL/GenBank/DDBJ whole genome shotgun (WGS) entry which is preliminary data.</text>
</comment>
<feature type="transmembrane region" description="Helical" evidence="1">
    <location>
        <begin position="216"/>
        <end position="239"/>
    </location>
</feature>
<evidence type="ECO:0000256" key="1">
    <source>
        <dbReference type="SAM" id="Phobius"/>
    </source>
</evidence>
<evidence type="ECO:0000313" key="2">
    <source>
        <dbReference type="EMBL" id="KAJ3575412.1"/>
    </source>
</evidence>
<proteinExistence type="predicted"/>
<sequence length="346" mass="38405">MPILEYRWNPLDSLVIARLKASTTTAICILYALAMAPSDNIVLLISYTSLKSALFGIGFALYCVCVRVWYGDYQAHCDRRKKTCFLIVYTSLIVMCAFISVAASSIQAIGAEASDQVDDHASQTAPTPILLSYACETVYVGLTAPIQALADMDLNSGPKIWRVWVVWTGSPYANLVIIGVLMIWITKVVLWIATVASTSPRDWLTFVSFSRSPRLIAFDALFTAFNILVTLLITGRLLYARRRLSKLIGEAAGYSKQYTNIVVILIESYAVAACLYLVDMISRLLESPHAIRVSIIMGAITGLVELIAYLFVMYRVLQGRAWERSTDRQLSTLRFQFVDGESSVSS</sequence>
<feature type="transmembrane region" description="Helical" evidence="1">
    <location>
        <begin position="171"/>
        <end position="196"/>
    </location>
</feature>
<dbReference type="Proteomes" id="UP001213000">
    <property type="component" value="Unassembled WGS sequence"/>
</dbReference>
<dbReference type="AlphaFoldDB" id="A0AAD5W4L6"/>
<evidence type="ECO:0008006" key="4">
    <source>
        <dbReference type="Google" id="ProtNLM"/>
    </source>
</evidence>
<organism evidence="2 3">
    <name type="scientific">Leucocoprinus birnbaumii</name>
    <dbReference type="NCBI Taxonomy" id="56174"/>
    <lineage>
        <taxon>Eukaryota</taxon>
        <taxon>Fungi</taxon>
        <taxon>Dikarya</taxon>
        <taxon>Basidiomycota</taxon>
        <taxon>Agaricomycotina</taxon>
        <taxon>Agaricomycetes</taxon>
        <taxon>Agaricomycetidae</taxon>
        <taxon>Agaricales</taxon>
        <taxon>Agaricineae</taxon>
        <taxon>Agaricaceae</taxon>
        <taxon>Leucocoprinus</taxon>
    </lineage>
</organism>
<protein>
    <recommendedName>
        <fullName evidence="4">Transmembrane protein</fullName>
    </recommendedName>
</protein>
<evidence type="ECO:0000313" key="3">
    <source>
        <dbReference type="Proteomes" id="UP001213000"/>
    </source>
</evidence>
<reference evidence="2" key="1">
    <citation type="submission" date="2022-07" db="EMBL/GenBank/DDBJ databases">
        <title>Genome Sequence of Leucocoprinus birnbaumii.</title>
        <authorList>
            <person name="Buettner E."/>
        </authorList>
    </citation>
    <scope>NUCLEOTIDE SEQUENCE</scope>
    <source>
        <strain evidence="2">VT141</strain>
    </source>
</reference>
<keyword evidence="1" id="KW-1133">Transmembrane helix</keyword>
<accession>A0AAD5W4L6</accession>
<dbReference type="EMBL" id="JANIEX010000038">
    <property type="protein sequence ID" value="KAJ3575412.1"/>
    <property type="molecule type" value="Genomic_DNA"/>
</dbReference>
<name>A0AAD5W4L6_9AGAR</name>
<feature type="transmembrane region" description="Helical" evidence="1">
    <location>
        <begin position="21"/>
        <end position="47"/>
    </location>
</feature>
<feature type="transmembrane region" description="Helical" evidence="1">
    <location>
        <begin position="260"/>
        <end position="278"/>
    </location>
</feature>
<gene>
    <name evidence="2" type="ORF">NP233_g1110</name>
</gene>
<feature type="transmembrane region" description="Helical" evidence="1">
    <location>
        <begin position="129"/>
        <end position="150"/>
    </location>
</feature>
<keyword evidence="1" id="KW-0472">Membrane</keyword>
<keyword evidence="3" id="KW-1185">Reference proteome</keyword>
<keyword evidence="1" id="KW-0812">Transmembrane</keyword>
<feature type="transmembrane region" description="Helical" evidence="1">
    <location>
        <begin position="290"/>
        <end position="314"/>
    </location>
</feature>
<feature type="transmembrane region" description="Helical" evidence="1">
    <location>
        <begin position="83"/>
        <end position="109"/>
    </location>
</feature>
<feature type="transmembrane region" description="Helical" evidence="1">
    <location>
        <begin position="53"/>
        <end position="71"/>
    </location>
</feature>